<sequence>MNDLSNALRDEELLNNNRHCCLPLKPIPAQALFVLVPLLFIGLSASIFIWVVVRSFVFFVSVFFVSSLVLLFIVWNVINWRRKGAVLIFLDSFPDSDLRVAKDGQLVKVTGIRKWRLSFPIVILFFAFTILFIAFLVLALIYYLSLSQRFSTDFYITDMKSGARAMVKAGYGTKVTPLVSESILVNTSSKNRMLSPYLKKWLGERNISVEGRILRMEEGYVKEGSPVTVVGLLRRNNDVFMIVEPPELISTGCLWQKLLLPVEIDGLILRVPKTSSSAAVTATH</sequence>
<protein>
    <submittedName>
        <fullName evidence="2">Uncharacterized protein</fullName>
    </submittedName>
</protein>
<dbReference type="Proteomes" id="UP001419268">
    <property type="component" value="Unassembled WGS sequence"/>
</dbReference>
<dbReference type="PANTHER" id="PTHR33709:SF20">
    <property type="entry name" value="OS04G0541900 PROTEIN"/>
    <property type="match status" value="1"/>
</dbReference>
<evidence type="ECO:0000256" key="1">
    <source>
        <dbReference type="SAM" id="Phobius"/>
    </source>
</evidence>
<feature type="transmembrane region" description="Helical" evidence="1">
    <location>
        <begin position="121"/>
        <end position="144"/>
    </location>
</feature>
<evidence type="ECO:0000313" key="2">
    <source>
        <dbReference type="EMBL" id="KAK9093833.1"/>
    </source>
</evidence>
<comment type="caution">
    <text evidence="2">The sequence shown here is derived from an EMBL/GenBank/DDBJ whole genome shotgun (WGS) entry which is preliminary data.</text>
</comment>
<gene>
    <name evidence="2" type="ORF">Scep_025302</name>
</gene>
<feature type="transmembrane region" description="Helical" evidence="1">
    <location>
        <begin position="58"/>
        <end position="78"/>
    </location>
</feature>
<keyword evidence="1" id="KW-0812">Transmembrane</keyword>
<reference evidence="2 3" key="1">
    <citation type="submission" date="2024-01" db="EMBL/GenBank/DDBJ databases">
        <title>Genome assemblies of Stephania.</title>
        <authorList>
            <person name="Yang L."/>
        </authorList>
    </citation>
    <scope>NUCLEOTIDE SEQUENCE [LARGE SCALE GENOMIC DNA]</scope>
    <source>
        <strain evidence="2">JXDWG</strain>
        <tissue evidence="2">Leaf</tissue>
    </source>
</reference>
<name>A0AAP0EQC0_9MAGN</name>
<proteinExistence type="predicted"/>
<dbReference type="InterPro" id="IPR040339">
    <property type="entry name" value="At1g16860-like"/>
</dbReference>
<feature type="transmembrane region" description="Helical" evidence="1">
    <location>
        <begin position="32"/>
        <end position="52"/>
    </location>
</feature>
<dbReference type="AlphaFoldDB" id="A0AAP0EQC0"/>
<organism evidence="2 3">
    <name type="scientific">Stephania cephalantha</name>
    <dbReference type="NCBI Taxonomy" id="152367"/>
    <lineage>
        <taxon>Eukaryota</taxon>
        <taxon>Viridiplantae</taxon>
        <taxon>Streptophyta</taxon>
        <taxon>Embryophyta</taxon>
        <taxon>Tracheophyta</taxon>
        <taxon>Spermatophyta</taxon>
        <taxon>Magnoliopsida</taxon>
        <taxon>Ranunculales</taxon>
        <taxon>Menispermaceae</taxon>
        <taxon>Menispermoideae</taxon>
        <taxon>Cissampelideae</taxon>
        <taxon>Stephania</taxon>
    </lineage>
</organism>
<evidence type="ECO:0000313" key="3">
    <source>
        <dbReference type="Proteomes" id="UP001419268"/>
    </source>
</evidence>
<dbReference type="EMBL" id="JBBNAG010000011">
    <property type="protein sequence ID" value="KAK9093833.1"/>
    <property type="molecule type" value="Genomic_DNA"/>
</dbReference>
<keyword evidence="1" id="KW-0472">Membrane</keyword>
<keyword evidence="1" id="KW-1133">Transmembrane helix</keyword>
<dbReference type="PANTHER" id="PTHR33709">
    <property type="entry name" value="OSJNBA0035M09.9 PROTEIN"/>
    <property type="match status" value="1"/>
</dbReference>
<accession>A0AAP0EQC0</accession>
<keyword evidence="3" id="KW-1185">Reference proteome</keyword>